<reference evidence="3" key="2">
    <citation type="journal article" date="2007" name="Science">
        <title>Draft genome sequence of the sexually transmitted pathogen Trichomonas vaginalis.</title>
        <authorList>
            <person name="Carlton J.M."/>
            <person name="Hirt R.P."/>
            <person name="Silva J.C."/>
            <person name="Delcher A.L."/>
            <person name="Schatz M."/>
            <person name="Zhao Q."/>
            <person name="Wortman J.R."/>
            <person name="Bidwell S.L."/>
            <person name="Alsmark U.C.M."/>
            <person name="Besteiro S."/>
            <person name="Sicheritz-Ponten T."/>
            <person name="Noel C.J."/>
            <person name="Dacks J.B."/>
            <person name="Foster P.G."/>
            <person name="Simillion C."/>
            <person name="Van de Peer Y."/>
            <person name="Miranda-Saavedra D."/>
            <person name="Barton G.J."/>
            <person name="Westrop G.D."/>
            <person name="Mueller S."/>
            <person name="Dessi D."/>
            <person name="Fiori P.L."/>
            <person name="Ren Q."/>
            <person name="Paulsen I."/>
            <person name="Zhang H."/>
            <person name="Bastida-Corcuera F.D."/>
            <person name="Simoes-Barbosa A."/>
            <person name="Brown M.T."/>
            <person name="Hayes R.D."/>
            <person name="Mukherjee M."/>
            <person name="Okumura C.Y."/>
            <person name="Schneider R."/>
            <person name="Smith A.J."/>
            <person name="Vanacova S."/>
            <person name="Villalvazo M."/>
            <person name="Haas B.J."/>
            <person name="Pertea M."/>
            <person name="Feldblyum T.V."/>
            <person name="Utterback T.R."/>
            <person name="Shu C.L."/>
            <person name="Osoegawa K."/>
            <person name="de Jong P.J."/>
            <person name="Hrdy I."/>
            <person name="Horvathova L."/>
            <person name="Zubacova Z."/>
            <person name="Dolezal P."/>
            <person name="Malik S.B."/>
            <person name="Logsdon J.M. Jr."/>
            <person name="Henze K."/>
            <person name="Gupta A."/>
            <person name="Wang C.C."/>
            <person name="Dunne R.L."/>
            <person name="Upcroft J.A."/>
            <person name="Upcroft P."/>
            <person name="White O."/>
            <person name="Salzberg S.L."/>
            <person name="Tang P."/>
            <person name="Chiu C.-H."/>
            <person name="Lee Y.-S."/>
            <person name="Embley T.M."/>
            <person name="Coombs G.H."/>
            <person name="Mottram J.C."/>
            <person name="Tachezy J."/>
            <person name="Fraser-Liggett C.M."/>
            <person name="Johnson P.J."/>
        </authorList>
    </citation>
    <scope>NUCLEOTIDE SEQUENCE [LARGE SCALE GENOMIC DNA]</scope>
    <source>
        <strain evidence="3">G3</strain>
    </source>
</reference>
<keyword evidence="4" id="KW-1185">Reference proteome</keyword>
<feature type="repeat" description="ANK" evidence="1">
    <location>
        <begin position="381"/>
        <end position="413"/>
    </location>
</feature>
<feature type="repeat" description="ANK" evidence="1">
    <location>
        <begin position="348"/>
        <end position="380"/>
    </location>
</feature>
<dbReference type="PRINTS" id="PR01415">
    <property type="entry name" value="ANKYRIN"/>
</dbReference>
<dbReference type="Pfam" id="PF11929">
    <property type="entry name" value="DUF3447"/>
    <property type="match status" value="1"/>
</dbReference>
<dbReference type="InterPro" id="IPR036770">
    <property type="entry name" value="Ankyrin_rpt-contain_sf"/>
</dbReference>
<dbReference type="AlphaFoldDB" id="A2DB94"/>
<dbReference type="SUPFAM" id="SSF48403">
    <property type="entry name" value="Ankyrin repeat"/>
    <property type="match status" value="2"/>
</dbReference>
<dbReference type="InterPro" id="IPR020683">
    <property type="entry name" value="DUF3447"/>
</dbReference>
<dbReference type="InParanoid" id="A2DB94"/>
<name>A2DB94_TRIV3</name>
<reference evidence="3" key="1">
    <citation type="submission" date="2006-10" db="EMBL/GenBank/DDBJ databases">
        <authorList>
            <person name="Amadeo P."/>
            <person name="Zhao Q."/>
            <person name="Wortman J."/>
            <person name="Fraser-Liggett C."/>
            <person name="Carlton J."/>
        </authorList>
    </citation>
    <scope>NUCLEOTIDE SEQUENCE</scope>
    <source>
        <strain evidence="3">G3</strain>
    </source>
</reference>
<evidence type="ECO:0000259" key="2">
    <source>
        <dbReference type="Pfam" id="PF11929"/>
    </source>
</evidence>
<dbReference type="InterPro" id="IPR002110">
    <property type="entry name" value="Ankyrin_rpt"/>
</dbReference>
<dbReference type="OrthoDB" id="19014at2759"/>
<dbReference type="VEuPathDB" id="TrichDB:TVAG_379030"/>
<dbReference type="PANTHER" id="PTHR24182">
    <property type="entry name" value="ANKYRIN REPEAT AND SOCS BOX CONTAINING 4"/>
    <property type="match status" value="1"/>
</dbReference>
<dbReference type="Pfam" id="PF12796">
    <property type="entry name" value="Ank_2"/>
    <property type="match status" value="2"/>
</dbReference>
<dbReference type="eggNOG" id="KOG4412">
    <property type="taxonomic scope" value="Eukaryota"/>
</dbReference>
<dbReference type="PROSITE" id="PS50088">
    <property type="entry name" value="ANK_REPEAT"/>
    <property type="match status" value="4"/>
</dbReference>
<dbReference type="EMBL" id="DS113184">
    <property type="protein sequence ID" value="EAY22424.1"/>
    <property type="molecule type" value="Genomic_DNA"/>
</dbReference>
<feature type="repeat" description="ANK" evidence="1">
    <location>
        <begin position="414"/>
        <end position="446"/>
    </location>
</feature>
<dbReference type="Gene3D" id="1.25.40.20">
    <property type="entry name" value="Ankyrin repeat-containing domain"/>
    <property type="match status" value="1"/>
</dbReference>
<keyword evidence="1" id="KW-0040">ANK repeat</keyword>
<dbReference type="Proteomes" id="UP000001542">
    <property type="component" value="Unassembled WGS sequence"/>
</dbReference>
<organism evidence="3 4">
    <name type="scientific">Trichomonas vaginalis (strain ATCC PRA-98 / G3)</name>
    <dbReference type="NCBI Taxonomy" id="412133"/>
    <lineage>
        <taxon>Eukaryota</taxon>
        <taxon>Metamonada</taxon>
        <taxon>Parabasalia</taxon>
        <taxon>Trichomonadida</taxon>
        <taxon>Trichomonadidae</taxon>
        <taxon>Trichomonas</taxon>
    </lineage>
</organism>
<sequence length="484" mass="56350">MPYPKIPPIKYSKLRSIYKYYIDSYIALYQLKTENEEELRKIYKMIKMELIDSKKCHPKNVIKNILNIILYNNRYAKSYLELAKLIFDEYHVNEVSDIINISNFLFYKEYGIKLNNSQGFGEIKLTNLDVHSEDTIYRAIMYNDLDIFISFTEREGFNKNKKLKSSLYPESKARYSLLELCCYHGAIDCFKFLRVKFNSKITQTCLQFSFLGRNKEILSECLKYQKPDEECMEYAIISHNIDFVTFLMKEHNIGIDLFYCAQYNNLESMLVYSDHNYKDYFNFNKCLLYSGMFEIASLCEYFISHGAFINVSNSHRQTTLHFATINDCKEIVELLLLHDANINKKDIYGKTALHWAAYYNSKETVELLISYGVNINEKDDSGYTALDFAACFNHYEIAQLLISNGANISEKVKNELTALHFAGLHNSKETVGLLISYGVNINQKDKTGYNAFNFATHRNSQETAELLISYGATINAMIARMKIK</sequence>
<evidence type="ECO:0000313" key="4">
    <source>
        <dbReference type="Proteomes" id="UP000001542"/>
    </source>
</evidence>
<evidence type="ECO:0000256" key="1">
    <source>
        <dbReference type="PROSITE-ProRule" id="PRU00023"/>
    </source>
</evidence>
<dbReference type="SMART" id="SM00248">
    <property type="entry name" value="ANK"/>
    <property type="match status" value="6"/>
</dbReference>
<dbReference type="PANTHER" id="PTHR24182:SF13">
    <property type="entry name" value="LD18443P"/>
    <property type="match status" value="1"/>
</dbReference>
<dbReference type="PROSITE" id="PS50297">
    <property type="entry name" value="ANK_REP_REGION"/>
    <property type="match status" value="4"/>
</dbReference>
<dbReference type="SMR" id="A2DB94"/>
<feature type="domain" description="DUF3447" evidence="2">
    <location>
        <begin position="197"/>
        <end position="272"/>
    </location>
</feature>
<protein>
    <recommendedName>
        <fullName evidence="2">DUF3447 domain-containing protein</fullName>
    </recommendedName>
</protein>
<accession>A2DB94</accession>
<proteinExistence type="predicted"/>
<evidence type="ECO:0000313" key="3">
    <source>
        <dbReference type="EMBL" id="EAY22424.1"/>
    </source>
</evidence>
<dbReference type="RefSeq" id="XP_001583410.1">
    <property type="nucleotide sequence ID" value="XM_001583360.1"/>
</dbReference>
<dbReference type="KEGG" id="tva:5467979"/>
<feature type="repeat" description="ANK" evidence="1">
    <location>
        <begin position="315"/>
        <end position="347"/>
    </location>
</feature>
<dbReference type="STRING" id="5722.A2DB94"/>
<gene>
    <name evidence="3" type="ORF">TVAG_379030</name>
</gene>
<dbReference type="VEuPathDB" id="TrichDB:TVAGG3_0508820"/>